<dbReference type="RefSeq" id="WP_305007768.1">
    <property type="nucleotide sequence ID" value="NZ_JAUQSY010000011.1"/>
</dbReference>
<evidence type="ECO:0000313" key="1">
    <source>
        <dbReference type="EMBL" id="MDO7876406.1"/>
    </source>
</evidence>
<dbReference type="InterPro" id="IPR057930">
    <property type="entry name" value="Antitoxin_put"/>
</dbReference>
<name>A0ABT9BDR3_9BACT</name>
<organism evidence="1 2">
    <name type="scientific">Hymenobacter aranciens</name>
    <dbReference type="NCBI Taxonomy" id="3063996"/>
    <lineage>
        <taxon>Bacteria</taxon>
        <taxon>Pseudomonadati</taxon>
        <taxon>Bacteroidota</taxon>
        <taxon>Cytophagia</taxon>
        <taxon>Cytophagales</taxon>
        <taxon>Hymenobacteraceae</taxon>
        <taxon>Hymenobacter</taxon>
    </lineage>
</organism>
<keyword evidence="2" id="KW-1185">Reference proteome</keyword>
<dbReference type="Proteomes" id="UP001176429">
    <property type="component" value="Unassembled WGS sequence"/>
</dbReference>
<proteinExistence type="predicted"/>
<dbReference type="EMBL" id="JAUQSY010000011">
    <property type="protein sequence ID" value="MDO7876406.1"/>
    <property type="molecule type" value="Genomic_DNA"/>
</dbReference>
<protein>
    <recommendedName>
        <fullName evidence="3">CopG family transcriptional regulator</fullName>
    </recommendedName>
</protein>
<accession>A0ABT9BDR3</accession>
<reference evidence="1" key="1">
    <citation type="submission" date="2023-07" db="EMBL/GenBank/DDBJ databases">
        <authorList>
            <person name="Kim M.K."/>
        </authorList>
    </citation>
    <scope>NUCLEOTIDE SEQUENCE</scope>
    <source>
        <strain evidence="1">ASUV-10-1</strain>
    </source>
</reference>
<evidence type="ECO:0008006" key="3">
    <source>
        <dbReference type="Google" id="ProtNLM"/>
    </source>
</evidence>
<gene>
    <name evidence="1" type="ORF">Q5H93_16805</name>
</gene>
<evidence type="ECO:0000313" key="2">
    <source>
        <dbReference type="Proteomes" id="UP001176429"/>
    </source>
</evidence>
<sequence>MQVTIPDEALRAALKSTLTEMLQQRDAAIMDVLAELLEEAALGSAMREGDQHDLVPATDVWQALQS</sequence>
<comment type="caution">
    <text evidence="1">The sequence shown here is derived from an EMBL/GenBank/DDBJ whole genome shotgun (WGS) entry which is preliminary data.</text>
</comment>
<dbReference type="Pfam" id="PF25734">
    <property type="entry name" value="RelB_like_antitoxin"/>
    <property type="match status" value="1"/>
</dbReference>